<dbReference type="RefSeq" id="WP_270454504.1">
    <property type="nucleotide sequence ID" value="NZ_JADPIE010000006.1"/>
</dbReference>
<sequence length="440" mass="49641">MKKRIIFIAGAGLLALVMIFAGAIEAQATRVAVLGFEAADSDWFESSSHEEEMLENITDEFNDKLSDIADYTVLSRSRIQDLYDELNARPGRRPTHSIINQMRGRTNADYFAYGSIDRINVEEKDDFNIGPVRFSEVELTVELSVEMIDARNPRSSDTYTGTGRITHTGINIVDSRGDRIRLQAFDDDALDRTISRAIDSLIANITGEDTDQDEEIVERTVEAEVVSIVGDRLVINKGSRDGLEVGQTGDIIRYTTTSAGSRRIQVVGTSEITDLDRNSGFADVISRNITPEVGDIIEFEVEERTERDRTVDPIEVVETRDLRIEIHEAVKADDRVTIYGEASTRRGDAELTLVLGNRDFYDHNENRRDMTGKRVSIGGWTHSSRTTARVTDTIRENEPKTITWSFTNVPENADRISRVILWFRTERDGDISIDLRDLRL</sequence>
<organism evidence="1 2">
    <name type="scientific">Halonatronomonas betaini</name>
    <dbReference type="NCBI Taxonomy" id="2778430"/>
    <lineage>
        <taxon>Bacteria</taxon>
        <taxon>Bacillati</taxon>
        <taxon>Bacillota</taxon>
        <taxon>Clostridia</taxon>
        <taxon>Halanaerobiales</taxon>
        <taxon>Halarsenatibacteraceae</taxon>
        <taxon>Halonatronomonas</taxon>
    </lineage>
</organism>
<protein>
    <recommendedName>
        <fullName evidence="3">Curli production assembly/transport component CsgG</fullName>
    </recommendedName>
</protein>
<dbReference type="EMBL" id="JADPIE010000006">
    <property type="protein sequence ID" value="MBF8437510.1"/>
    <property type="molecule type" value="Genomic_DNA"/>
</dbReference>
<keyword evidence="2" id="KW-1185">Reference proteome</keyword>
<proteinExistence type="predicted"/>
<gene>
    <name evidence="1" type="ORF">I0Q91_10485</name>
</gene>
<dbReference type="Gene3D" id="3.40.50.10610">
    <property type="entry name" value="ABC-type transport auxiliary lipoprotein component"/>
    <property type="match status" value="1"/>
</dbReference>
<reference evidence="1" key="1">
    <citation type="submission" date="2020-11" db="EMBL/GenBank/DDBJ databases">
        <title>Halonatronomonas betainensis gen. nov., sp. nov. a novel haloalkaliphilic representative of the family Halanaerobiacae capable of betaine degradation.</title>
        <authorList>
            <person name="Boltyanskaya Y."/>
            <person name="Kevbrin V."/>
            <person name="Detkova E."/>
            <person name="Grouzdev D.S."/>
            <person name="Koziaeva V."/>
            <person name="Zhilina T."/>
        </authorList>
    </citation>
    <scope>NUCLEOTIDE SEQUENCE</scope>
    <source>
        <strain evidence="1">Z-7014</strain>
    </source>
</reference>
<comment type="caution">
    <text evidence="1">The sequence shown here is derived from an EMBL/GenBank/DDBJ whole genome shotgun (WGS) entry which is preliminary data.</text>
</comment>
<name>A0A931AVY6_9FIRM</name>
<evidence type="ECO:0000313" key="1">
    <source>
        <dbReference type="EMBL" id="MBF8437510.1"/>
    </source>
</evidence>
<accession>A0A931AVY6</accession>
<evidence type="ECO:0008006" key="3">
    <source>
        <dbReference type="Google" id="ProtNLM"/>
    </source>
</evidence>
<dbReference type="Proteomes" id="UP000621436">
    <property type="component" value="Unassembled WGS sequence"/>
</dbReference>
<dbReference type="AlphaFoldDB" id="A0A931AVY6"/>
<evidence type="ECO:0000313" key="2">
    <source>
        <dbReference type="Proteomes" id="UP000621436"/>
    </source>
</evidence>